<feature type="compositionally biased region" description="Basic and acidic residues" evidence="2">
    <location>
        <begin position="134"/>
        <end position="144"/>
    </location>
</feature>
<dbReference type="InterPro" id="IPR000253">
    <property type="entry name" value="FHA_dom"/>
</dbReference>
<dbReference type="Proteomes" id="UP000695023">
    <property type="component" value="Unplaced"/>
</dbReference>
<gene>
    <name evidence="5" type="primary">cep170ba</name>
</gene>
<accession>A0A9Y6JFK6</accession>
<feature type="compositionally biased region" description="Polar residues" evidence="2">
    <location>
        <begin position="906"/>
        <end position="917"/>
    </location>
</feature>
<dbReference type="RefSeq" id="XP_013768739.1">
    <property type="nucleotide sequence ID" value="XM_013913285.1"/>
</dbReference>
<feature type="region of interest" description="Disordered" evidence="2">
    <location>
        <begin position="1339"/>
        <end position="1398"/>
    </location>
</feature>
<feature type="region of interest" description="Disordered" evidence="2">
    <location>
        <begin position="1486"/>
        <end position="1549"/>
    </location>
</feature>
<feature type="compositionally biased region" description="Low complexity" evidence="2">
    <location>
        <begin position="986"/>
        <end position="998"/>
    </location>
</feature>
<feature type="compositionally biased region" description="Low complexity" evidence="2">
    <location>
        <begin position="481"/>
        <end position="491"/>
    </location>
</feature>
<organism evidence="4 5">
    <name type="scientific">Pundamilia nyererei</name>
    <dbReference type="NCBI Taxonomy" id="303518"/>
    <lineage>
        <taxon>Eukaryota</taxon>
        <taxon>Metazoa</taxon>
        <taxon>Chordata</taxon>
        <taxon>Craniata</taxon>
        <taxon>Vertebrata</taxon>
        <taxon>Euteleostomi</taxon>
        <taxon>Actinopterygii</taxon>
        <taxon>Neopterygii</taxon>
        <taxon>Teleostei</taxon>
        <taxon>Neoteleostei</taxon>
        <taxon>Acanthomorphata</taxon>
        <taxon>Ovalentaria</taxon>
        <taxon>Cichlomorphae</taxon>
        <taxon>Cichliformes</taxon>
        <taxon>Cichlidae</taxon>
        <taxon>African cichlids</taxon>
        <taxon>Pseudocrenilabrinae</taxon>
        <taxon>Haplochromini</taxon>
        <taxon>Pundamilia</taxon>
    </lineage>
</organism>
<feature type="compositionally biased region" description="Low complexity" evidence="2">
    <location>
        <begin position="1006"/>
        <end position="1018"/>
    </location>
</feature>
<feature type="compositionally biased region" description="Polar residues" evidence="2">
    <location>
        <begin position="562"/>
        <end position="590"/>
    </location>
</feature>
<feature type="compositionally biased region" description="Basic and acidic residues" evidence="2">
    <location>
        <begin position="222"/>
        <end position="257"/>
    </location>
</feature>
<feature type="compositionally biased region" description="Basic and acidic residues" evidence="2">
    <location>
        <begin position="512"/>
        <end position="521"/>
    </location>
</feature>
<evidence type="ECO:0000313" key="4">
    <source>
        <dbReference type="Proteomes" id="UP000695023"/>
    </source>
</evidence>
<dbReference type="InterPro" id="IPR029300">
    <property type="entry name" value="CEP170_C"/>
</dbReference>
<feature type="compositionally biased region" description="Polar residues" evidence="2">
    <location>
        <begin position="347"/>
        <end position="361"/>
    </location>
</feature>
<dbReference type="Pfam" id="PF15308">
    <property type="entry name" value="CEP170_C"/>
    <property type="match status" value="1"/>
</dbReference>
<dbReference type="InterPro" id="IPR008984">
    <property type="entry name" value="SMAD_FHA_dom_sf"/>
</dbReference>
<dbReference type="SUPFAM" id="SSF49879">
    <property type="entry name" value="SMAD/FHA domain"/>
    <property type="match status" value="1"/>
</dbReference>
<feature type="region of interest" description="Disordered" evidence="2">
    <location>
        <begin position="784"/>
        <end position="937"/>
    </location>
</feature>
<dbReference type="InterPro" id="IPR051176">
    <property type="entry name" value="Cent_Immune-Sig_Mod"/>
</dbReference>
<comment type="similarity">
    <text evidence="1">Belongs to the CEP170 family.</text>
</comment>
<feature type="compositionally biased region" description="Low complexity" evidence="2">
    <location>
        <begin position="522"/>
        <end position="540"/>
    </location>
</feature>
<dbReference type="Gene3D" id="2.60.200.20">
    <property type="match status" value="1"/>
</dbReference>
<feature type="region of interest" description="Disordered" evidence="2">
    <location>
        <begin position="953"/>
        <end position="1309"/>
    </location>
</feature>
<evidence type="ECO:0000256" key="1">
    <source>
        <dbReference type="ARBA" id="ARBA00010436"/>
    </source>
</evidence>
<feature type="compositionally biased region" description="Basic and acidic residues" evidence="2">
    <location>
        <begin position="189"/>
        <end position="200"/>
    </location>
</feature>
<feature type="compositionally biased region" description="Low complexity" evidence="2">
    <location>
        <begin position="404"/>
        <end position="424"/>
    </location>
</feature>
<feature type="compositionally biased region" description="Low complexity" evidence="2">
    <location>
        <begin position="1488"/>
        <end position="1504"/>
    </location>
</feature>
<feature type="compositionally biased region" description="Polar residues" evidence="2">
    <location>
        <begin position="1088"/>
        <end position="1109"/>
    </location>
</feature>
<feature type="region of interest" description="Disordered" evidence="2">
    <location>
        <begin position="134"/>
        <end position="271"/>
    </location>
</feature>
<proteinExistence type="inferred from homology"/>
<dbReference type="SMART" id="SM00240">
    <property type="entry name" value="FHA"/>
    <property type="match status" value="1"/>
</dbReference>
<dbReference type="PROSITE" id="PS50006">
    <property type="entry name" value="FHA_DOMAIN"/>
    <property type="match status" value="1"/>
</dbReference>
<feature type="compositionally biased region" description="Basic and acidic residues" evidence="2">
    <location>
        <begin position="1019"/>
        <end position="1037"/>
    </location>
</feature>
<feature type="region of interest" description="Disordered" evidence="2">
    <location>
        <begin position="334"/>
        <end position="546"/>
    </location>
</feature>
<dbReference type="CTD" id="792564"/>
<feature type="compositionally biased region" description="Basic and acidic residues" evidence="2">
    <location>
        <begin position="650"/>
        <end position="664"/>
    </location>
</feature>
<feature type="compositionally biased region" description="Polar residues" evidence="2">
    <location>
        <begin position="1162"/>
        <end position="1199"/>
    </location>
</feature>
<reference evidence="5" key="1">
    <citation type="submission" date="2025-08" db="UniProtKB">
        <authorList>
            <consortium name="RefSeq"/>
        </authorList>
    </citation>
    <scope>IDENTIFICATION</scope>
</reference>
<feature type="domain" description="FHA" evidence="3">
    <location>
        <begin position="23"/>
        <end position="73"/>
    </location>
</feature>
<sequence>MSVTSWFLVSSSGTRHRLPREMIFVGRDDCELMLQSRSVDKQHAVINYDPNTDEHMVKDLGSLNGTFVNDLRIPDQTYITLKLSDVIRFGYDVHVYILEKSQHKVPEEALKHEKYTSQLQLSIKALEAKAKEKLHFQHSEKSKDSLSNAKLQDKAERKAHSLTASTDAPISKPTPLYGQPSWWGEDEDPANKKENREPAKDVPTYESNGSLPDSQAKPIFSYRREPSYFEIPTKEFQQRPTKKPESQVHEVPTKDTADASDCISSTPTPPVVQSHASFTIEFDECTPGKMKIKDHVTKFSFRQRKQPSTEVASTPTEVMSAESKVADWLVQSSASMMGKSSQDEDVCSTNSDPSLLKTTKTNYHEDGSQSDSGHPALNGNNFLQLEHQDSPQALRASPPQRFLSPDSVEPVSGSPPESQSLSSLAKAEPHQAFVIEFIDDNQRKKRSQSINIMAPPEPSSLRPQLEKVKKSSSPTGERQVTPPSSTTTPPTQRYTIPLKGPASMGPQRAGSLRREKTEERISTSLSSRSSSSVSARPFSSVGRKSKLTQEFTAELLKQAKEISSATWERNTTASKAGSGPASQSGQITTSPPQPDAHFQPQTSSPIHKPVPLKAPVMPPASQSFEVKSPTGPRNEEEDSLSDAGTYTIETDVHDKELEEARSKIDQVQSGGAVLQGAPKWMSCWASLADSYAESGPSSGLFDIHSQMGLSEGARGTIVHKATLSQSQERVQRGLQLTSPAEKSDIPAPSIHVHYDPNSTFDVEDNSLGVPDAQDGIHRLTVQDDVEPDSLSDASKSDDGSIVEQKRKPLSDQNGDKRTLPAKSTSFYIGSEEEVVPKARTPKAERKQVTKTFSTATLTKLRGSQESARVKPVVSAPVLSQATQRPEGKEASPLFRQESFTKERSSSTRLPNISSQPAQRDLNPELLQRANSQDTHSFLKETEDVLAVLEAKLQAGQTNTPSPVMDSLSGESDVDTSSTVSQHSSKTKPSTLTKKVSVSGLQRERSSASLTSQDSTQQSSEKHRTQEAERSNRTEPLRRPVGLRRSVGKRGSTDLSDDHQSLPYSDQESNSKQTRKYTIPLQKEDTKSSRVSQALSRANSLSAPRPTRTSMLRRARLGEASDNEGTETDKLYQEANNTPAKQPQEAKKLSRLDMLAMPRKRTSSFNTPSDNEASSTPQWTGRSTGFSNRSAELGVSSTRRASGPGPKPGERPQKAALNRTPITRVRSSSAKYASSTASSRRRQKGSDYTSTSDEEYDSNQSTPKHKRSQPSSASHSPRNPVRPQPIVALRPKHRGRDSEEETNEGDAFHNWSTHSAEIARLSQDLAKDLAILAREIHDVAGDGEPGEECSAPGSTAASYEQHVSEANSYQKVPPSSAPLGEAEQSWSDREHNSRSREEGVVDTAMLNPVSQVIIAIRENTEQLADKMKVMFQDRVDIWEEIEAKVDSENNVPFAKTSNKEISSILKELRRVQRQLEVINTVMEPSWQPGATKTSATAVSSSSGVHTSKHSSSRDWRTVHSIFKRGGGPRPSERVRRAAATPDDVREGYLV</sequence>
<protein>
    <submittedName>
        <fullName evidence="5">Centrosomal protein of 170 kDa protein B isoform X4</fullName>
    </submittedName>
</protein>
<feature type="compositionally biased region" description="Basic and acidic residues" evidence="2">
    <location>
        <begin position="1385"/>
        <end position="1398"/>
    </location>
</feature>
<evidence type="ECO:0000259" key="3">
    <source>
        <dbReference type="PROSITE" id="PS50006"/>
    </source>
</evidence>
<dbReference type="CDD" id="cd22725">
    <property type="entry name" value="FHA_Cep170B"/>
    <property type="match status" value="1"/>
</dbReference>
<dbReference type="PANTHER" id="PTHR15715">
    <property type="entry name" value="CENTROSOMAL PROTEIN OF 170 KDA"/>
    <property type="match status" value="1"/>
</dbReference>
<dbReference type="GeneID" id="102208717"/>
<evidence type="ECO:0000313" key="5">
    <source>
        <dbReference type="RefSeq" id="XP_013768739.1"/>
    </source>
</evidence>
<dbReference type="Pfam" id="PF00498">
    <property type="entry name" value="FHA"/>
    <property type="match status" value="1"/>
</dbReference>
<feature type="region of interest" description="Disordered" evidence="2">
    <location>
        <begin position="562"/>
        <end position="672"/>
    </location>
</feature>
<feature type="compositionally biased region" description="Polar residues" evidence="2">
    <location>
        <begin position="1061"/>
        <end position="1071"/>
    </location>
</feature>
<evidence type="ECO:0000256" key="2">
    <source>
        <dbReference type="SAM" id="MobiDB-lite"/>
    </source>
</evidence>
<name>A0A9Y6JFK6_9CICH</name>
<dbReference type="PANTHER" id="PTHR15715:SF18">
    <property type="entry name" value="CENTROSOMAL PROTEIN OF 170 KDA PROTEIN B"/>
    <property type="match status" value="1"/>
</dbReference>
<feature type="compositionally biased region" description="Polar residues" evidence="2">
    <location>
        <begin position="849"/>
        <end position="866"/>
    </location>
</feature>
<feature type="compositionally biased region" description="Basic and acidic residues" evidence="2">
    <location>
        <begin position="794"/>
        <end position="818"/>
    </location>
</feature>
<keyword evidence="4" id="KW-1185">Reference proteome</keyword>
<feature type="compositionally biased region" description="Low complexity" evidence="2">
    <location>
        <begin position="1223"/>
        <end position="1237"/>
    </location>
</feature>